<dbReference type="AlphaFoldDB" id="A0A254NCJ3"/>
<evidence type="ECO:0000313" key="2">
    <source>
        <dbReference type="EMBL" id="OWR05374.1"/>
    </source>
</evidence>
<name>A0A254NCJ3_9BURK</name>
<evidence type="ECO:0008006" key="4">
    <source>
        <dbReference type="Google" id="ProtNLM"/>
    </source>
</evidence>
<reference evidence="2 3" key="1">
    <citation type="journal article" date="2007" name="Int. J. Syst. Evol. Microbiol.">
        <title>Description of Pelomonas aquatica sp. nov. and Pelomonas puraquae sp. nov., isolated from industrial and haemodialysis water.</title>
        <authorList>
            <person name="Gomila M."/>
            <person name="Bowien B."/>
            <person name="Falsen E."/>
            <person name="Moore E.R."/>
            <person name="Lalucat J."/>
        </authorList>
    </citation>
    <scope>NUCLEOTIDE SEQUENCE [LARGE SCALE GENOMIC DNA]</scope>
    <source>
        <strain evidence="2 3">CCUG 52769</strain>
    </source>
</reference>
<dbReference type="InterPro" id="IPR021557">
    <property type="entry name" value="DUF3016"/>
</dbReference>
<dbReference type="Proteomes" id="UP000197446">
    <property type="component" value="Unassembled WGS sequence"/>
</dbReference>
<protein>
    <recommendedName>
        <fullName evidence="4">DUF3016 domain-containing protein</fullName>
    </recommendedName>
</protein>
<keyword evidence="1" id="KW-0732">Signal</keyword>
<evidence type="ECO:0000256" key="1">
    <source>
        <dbReference type="SAM" id="SignalP"/>
    </source>
</evidence>
<organism evidence="2 3">
    <name type="scientific">Roseateles puraquae</name>
    <dbReference type="NCBI Taxonomy" id="431059"/>
    <lineage>
        <taxon>Bacteria</taxon>
        <taxon>Pseudomonadati</taxon>
        <taxon>Pseudomonadota</taxon>
        <taxon>Betaproteobacteria</taxon>
        <taxon>Burkholderiales</taxon>
        <taxon>Sphaerotilaceae</taxon>
        <taxon>Roseateles</taxon>
    </lineage>
</organism>
<feature type="chain" id="PRO_5012874612" description="DUF3016 domain-containing protein" evidence="1">
    <location>
        <begin position="38"/>
        <end position="182"/>
    </location>
</feature>
<keyword evidence="3" id="KW-1185">Reference proteome</keyword>
<gene>
    <name evidence="2" type="ORF">CDO81_02610</name>
</gene>
<sequence>MVCPRLGARSHSVRSVTMKSRWIALAVLAAASAAAQADVQVNFIKSDQFSDIKDKNGFRQPEVLDDIKAYLVAQFDKRLPGRDVRIDVTDVDLAGEIEPVGWGGQWLRVMRSVTSPSIELSYEVREGDKVVQQGKTRLRDMNYQDGFNNFSSGDPLRYEKQMLDRWMRQEFSTAVAAAPASR</sequence>
<dbReference type="Pfam" id="PF11454">
    <property type="entry name" value="DUF3016"/>
    <property type="match status" value="1"/>
</dbReference>
<proteinExistence type="predicted"/>
<feature type="signal peptide" evidence="1">
    <location>
        <begin position="1"/>
        <end position="37"/>
    </location>
</feature>
<evidence type="ECO:0000313" key="3">
    <source>
        <dbReference type="Proteomes" id="UP000197446"/>
    </source>
</evidence>
<accession>A0A254NCJ3</accession>
<dbReference type="EMBL" id="NISI01000001">
    <property type="protein sequence ID" value="OWR05374.1"/>
    <property type="molecule type" value="Genomic_DNA"/>
</dbReference>
<comment type="caution">
    <text evidence="2">The sequence shown here is derived from an EMBL/GenBank/DDBJ whole genome shotgun (WGS) entry which is preliminary data.</text>
</comment>